<dbReference type="SUPFAM" id="SSF56935">
    <property type="entry name" value="Porins"/>
    <property type="match status" value="1"/>
</dbReference>
<dbReference type="Gene3D" id="2.60.40.1120">
    <property type="entry name" value="Carboxypeptidase-like, regulatory domain"/>
    <property type="match status" value="1"/>
</dbReference>
<dbReference type="InterPro" id="IPR008969">
    <property type="entry name" value="CarboxyPept-like_regulatory"/>
</dbReference>
<evidence type="ECO:0000259" key="10">
    <source>
        <dbReference type="Pfam" id="PF14905"/>
    </source>
</evidence>
<dbReference type="InterPro" id="IPR010916">
    <property type="entry name" value="TonB_box_CS"/>
</dbReference>
<dbReference type="RefSeq" id="WP_130542789.1">
    <property type="nucleotide sequence ID" value="NZ_CP042431.1"/>
</dbReference>
<dbReference type="Gene3D" id="2.170.130.10">
    <property type="entry name" value="TonB-dependent receptor, plug domain"/>
    <property type="match status" value="1"/>
</dbReference>
<dbReference type="PROSITE" id="PS00430">
    <property type="entry name" value="TONB_DEPENDENT_REC_1"/>
    <property type="match status" value="1"/>
</dbReference>
<dbReference type="OrthoDB" id="9768470at2"/>
<keyword evidence="4 7" id="KW-0812">Transmembrane</keyword>
<protein>
    <submittedName>
        <fullName evidence="11">TonB-dependent receptor</fullName>
    </submittedName>
</protein>
<dbReference type="PANTHER" id="PTHR40980">
    <property type="entry name" value="PLUG DOMAIN-CONTAINING PROTEIN"/>
    <property type="match status" value="1"/>
</dbReference>
<feature type="chain" id="PRO_5020327590" evidence="8">
    <location>
        <begin position="21"/>
        <end position="932"/>
    </location>
</feature>
<keyword evidence="5 7" id="KW-0472">Membrane</keyword>
<keyword evidence="12" id="KW-1185">Reference proteome</keyword>
<keyword evidence="11" id="KW-0675">Receptor</keyword>
<dbReference type="Pfam" id="PF14905">
    <property type="entry name" value="OMP_b-brl_3"/>
    <property type="match status" value="1"/>
</dbReference>
<dbReference type="InterPro" id="IPR039426">
    <property type="entry name" value="TonB-dep_rcpt-like"/>
</dbReference>
<dbReference type="InterPro" id="IPR041700">
    <property type="entry name" value="OMP_b-brl_3"/>
</dbReference>
<evidence type="ECO:0000313" key="12">
    <source>
        <dbReference type="Proteomes" id="UP000293874"/>
    </source>
</evidence>
<evidence type="ECO:0000256" key="5">
    <source>
        <dbReference type="ARBA" id="ARBA00023136"/>
    </source>
</evidence>
<dbReference type="PANTHER" id="PTHR40980:SF5">
    <property type="entry name" value="TONB-DEPENDENT RECEPTOR"/>
    <property type="match status" value="1"/>
</dbReference>
<organism evidence="11 12">
    <name type="scientific">Pseudobacter ginsenosidimutans</name>
    <dbReference type="NCBI Taxonomy" id="661488"/>
    <lineage>
        <taxon>Bacteria</taxon>
        <taxon>Pseudomonadati</taxon>
        <taxon>Bacteroidota</taxon>
        <taxon>Chitinophagia</taxon>
        <taxon>Chitinophagales</taxon>
        <taxon>Chitinophagaceae</taxon>
        <taxon>Pseudobacter</taxon>
    </lineage>
</organism>
<evidence type="ECO:0000256" key="2">
    <source>
        <dbReference type="ARBA" id="ARBA00022448"/>
    </source>
</evidence>
<keyword evidence="8" id="KW-0732">Signal</keyword>
<dbReference type="Gene3D" id="2.40.170.20">
    <property type="entry name" value="TonB-dependent receptor, beta-barrel domain"/>
    <property type="match status" value="1"/>
</dbReference>
<keyword evidence="2 7" id="KW-0813">Transport</keyword>
<feature type="domain" description="Outer membrane protein beta-barrel" evidence="10">
    <location>
        <begin position="588"/>
        <end position="907"/>
    </location>
</feature>
<evidence type="ECO:0000313" key="11">
    <source>
        <dbReference type="EMBL" id="RZS72367.1"/>
    </source>
</evidence>
<comment type="caution">
    <text evidence="11">The sequence shown here is derived from an EMBL/GenBank/DDBJ whole genome shotgun (WGS) entry which is preliminary data.</text>
</comment>
<sequence length="932" mass="104006">MSKKFLLFIALISLVLVSFAQTGKIAGKVLNNKNEPLPGVSVKITGSQGGTTTDVDGLFTLNLQAGKKYQLVLSAVGYDPKTIDDVEVTAGQVLDQIFILENSGKSLNTVTVTANRRSGVKETTASLIQFQKNTNTVASVISAESIRRSPDKNTGEVLKRIPGSSIIDGKYLVVRGLSDRYNMAMLNGVQLSSTEPDRKTFSFDIFPAAMLDNIIINKAFVPEMSGEWAGGLIQINTRDIPSKNFFNIQVGTGFNTQTIGQDFYTYKGGDLDFIGIDDGARALPSGMPAKSAFRGNTLSEAEKAQWGSKFPNIWTASKGSAPLNMSLQASGGFSGTLFDKKIGGVFALTYANNAKRLAFDNNVYNVTLVPGNPLKQADSSYQYNNIKYSREVLWGAMANLAVQLNNNHKISVKNIFNINSTDYTTQRTGYDYEFFAPIRATELSFKNNTLFNTQLTGDHNFSAISSKLKWYGSFSILDQYIPFQRRIQYNQESNGDWQLLMSASNSQRSGSIFYSNLSDYLYNAGSDWSTTFKLFDNVQTVKGGYLFQVKDRLYNARPFSIVLPPGSNNALKGLPADQVFAPENFGGNGFGFEEYSEKNFRYLANSILNAGYLQMDNQFNDWLRVVWGVRIEDFDQLVGSVDPKDTRHVNTRVTDWLPAVNATFKLNNLTNIRLSASQTIVRPEFRELSNLAFYDFELGASVVGNPNLKRTKITNLDLRYELYPRSGEVFTVGVFYKQFEDPIEQMFNQTGAGSSNAFNFINAQKAKNYGAEIEVRKKLDFINGFKNFTIQSNIAYIYSRVTGEKGAKLDRPLQGQSPYVANVSLQYDQEQSGWSATLLFNQIGRRILYVGNDEMPGIWEAPRPLLDLQVSKKVLDKKGEIRLNVSDILNQRAYFYQNLNDNEGFKKGNPEDVISIKRNYGTNVSLTFGYNF</sequence>
<dbReference type="InterPro" id="IPR012910">
    <property type="entry name" value="Plug_dom"/>
</dbReference>
<evidence type="ECO:0000256" key="3">
    <source>
        <dbReference type="ARBA" id="ARBA00022452"/>
    </source>
</evidence>
<comment type="subcellular location">
    <subcellularLocation>
        <location evidence="1 7">Cell outer membrane</location>
        <topology evidence="1 7">Multi-pass membrane protein</topology>
    </subcellularLocation>
</comment>
<name>A0A4Q7MUN8_9BACT</name>
<gene>
    <name evidence="11" type="ORF">EV199_4286</name>
</gene>
<keyword evidence="3 7" id="KW-1134">Transmembrane beta strand</keyword>
<dbReference type="PROSITE" id="PS52016">
    <property type="entry name" value="TONB_DEPENDENT_REC_3"/>
    <property type="match status" value="1"/>
</dbReference>
<dbReference type="InterPro" id="IPR037066">
    <property type="entry name" value="Plug_dom_sf"/>
</dbReference>
<evidence type="ECO:0000259" key="9">
    <source>
        <dbReference type="Pfam" id="PF07715"/>
    </source>
</evidence>
<accession>A0A4Q7MUN8</accession>
<evidence type="ECO:0000256" key="4">
    <source>
        <dbReference type="ARBA" id="ARBA00022692"/>
    </source>
</evidence>
<feature type="signal peptide" evidence="8">
    <location>
        <begin position="1"/>
        <end position="20"/>
    </location>
</feature>
<dbReference type="SUPFAM" id="SSF49464">
    <property type="entry name" value="Carboxypeptidase regulatory domain-like"/>
    <property type="match status" value="1"/>
</dbReference>
<dbReference type="Proteomes" id="UP000293874">
    <property type="component" value="Unassembled WGS sequence"/>
</dbReference>
<reference evidence="11 12" key="1">
    <citation type="submission" date="2019-02" db="EMBL/GenBank/DDBJ databases">
        <title>Genomic Encyclopedia of Type Strains, Phase IV (KMG-IV): sequencing the most valuable type-strain genomes for metagenomic binning, comparative biology and taxonomic classification.</title>
        <authorList>
            <person name="Goeker M."/>
        </authorList>
    </citation>
    <scope>NUCLEOTIDE SEQUENCE [LARGE SCALE GENOMIC DNA]</scope>
    <source>
        <strain evidence="11 12">DSM 18116</strain>
    </source>
</reference>
<dbReference type="Pfam" id="PF07715">
    <property type="entry name" value="Plug"/>
    <property type="match status" value="1"/>
</dbReference>
<dbReference type="GO" id="GO:0009279">
    <property type="term" value="C:cell outer membrane"/>
    <property type="evidence" value="ECO:0007669"/>
    <property type="project" value="UniProtKB-SubCell"/>
</dbReference>
<comment type="similarity">
    <text evidence="7">Belongs to the TonB-dependent receptor family.</text>
</comment>
<dbReference type="EMBL" id="SGXA01000002">
    <property type="protein sequence ID" value="RZS72367.1"/>
    <property type="molecule type" value="Genomic_DNA"/>
</dbReference>
<proteinExistence type="inferred from homology"/>
<dbReference type="AlphaFoldDB" id="A0A4Q7MUN8"/>
<feature type="domain" description="TonB-dependent receptor plug" evidence="9">
    <location>
        <begin position="132"/>
        <end position="219"/>
    </location>
</feature>
<keyword evidence="6 7" id="KW-0998">Cell outer membrane</keyword>
<dbReference type="Pfam" id="PF13715">
    <property type="entry name" value="CarbopepD_reg_2"/>
    <property type="match status" value="1"/>
</dbReference>
<dbReference type="InterPro" id="IPR036942">
    <property type="entry name" value="Beta-barrel_TonB_sf"/>
</dbReference>
<evidence type="ECO:0000256" key="8">
    <source>
        <dbReference type="SAM" id="SignalP"/>
    </source>
</evidence>
<evidence type="ECO:0000256" key="7">
    <source>
        <dbReference type="PROSITE-ProRule" id="PRU01360"/>
    </source>
</evidence>
<evidence type="ECO:0000256" key="6">
    <source>
        <dbReference type="ARBA" id="ARBA00023237"/>
    </source>
</evidence>
<evidence type="ECO:0000256" key="1">
    <source>
        <dbReference type="ARBA" id="ARBA00004571"/>
    </source>
</evidence>